<gene>
    <name evidence="3" type="ORF">GsuE55_11610</name>
</gene>
<dbReference type="EMBL" id="AP022557">
    <property type="protein sequence ID" value="BBW96328.1"/>
    <property type="molecule type" value="Genomic_DNA"/>
</dbReference>
<organism evidence="3 4">
    <name type="scientific">Geobacillus subterraneus</name>
    <dbReference type="NCBI Taxonomy" id="129338"/>
    <lineage>
        <taxon>Bacteria</taxon>
        <taxon>Bacillati</taxon>
        <taxon>Bacillota</taxon>
        <taxon>Bacilli</taxon>
        <taxon>Bacillales</taxon>
        <taxon>Anoxybacillaceae</taxon>
        <taxon>Geobacillus</taxon>
    </lineage>
</organism>
<keyword evidence="1" id="KW-1133">Transmembrane helix</keyword>
<sequence>MTRRSHSIYVYITNIPAIDTSLHDIHTLYSLRWQIELVFKTWKSLFHIHRFKPMKGARFQCHLYGTLIALLISSTVMFKMREWLYRKQKKELSEYKAMSMIKEFGMDFFQALWCSEALVVQLLFKLCDIIAQHGKNQGVIQKRAL</sequence>
<keyword evidence="1" id="KW-0472">Membrane</keyword>
<proteinExistence type="predicted"/>
<dbReference type="Proteomes" id="UP000501421">
    <property type="component" value="Chromosome"/>
</dbReference>
<dbReference type="AlphaFoldDB" id="A0A679FJD6"/>
<accession>A0A679FJD6</accession>
<evidence type="ECO:0000313" key="3">
    <source>
        <dbReference type="EMBL" id="BBW96328.1"/>
    </source>
</evidence>
<dbReference type="InterPro" id="IPR012337">
    <property type="entry name" value="RNaseH-like_sf"/>
</dbReference>
<dbReference type="Pfam" id="PF01609">
    <property type="entry name" value="DDE_Tnp_1"/>
    <property type="match status" value="1"/>
</dbReference>
<dbReference type="PANTHER" id="PTHR33258:SF1">
    <property type="entry name" value="TRANSPOSASE INSL FOR INSERTION SEQUENCE ELEMENT IS186A-RELATED"/>
    <property type="match status" value="1"/>
</dbReference>
<reference evidence="4" key="1">
    <citation type="journal article" date="2020" name="Microbiol. Resour. Announc.">
        <title>Complete Genome Sequence of Geobacillus sp. Strain E55-1, Isolated from Mine Geyser in Japan.</title>
        <authorList>
            <person name="Miyazaki K."/>
            <person name="Hase E."/>
            <person name="Tokito N."/>
        </authorList>
    </citation>
    <scope>NUCLEOTIDE SEQUENCE [LARGE SCALE GENOMIC DNA]</scope>
    <source>
        <strain evidence="4">E55-1</strain>
    </source>
</reference>
<feature type="transmembrane region" description="Helical" evidence="1">
    <location>
        <begin position="62"/>
        <end position="80"/>
    </location>
</feature>
<keyword evidence="4" id="KW-1185">Reference proteome</keyword>
<dbReference type="SUPFAM" id="SSF53098">
    <property type="entry name" value="Ribonuclease H-like"/>
    <property type="match status" value="1"/>
</dbReference>
<keyword evidence="1" id="KW-0812">Transmembrane</keyword>
<protein>
    <recommendedName>
        <fullName evidence="2">Transposase IS4-like domain-containing protein</fullName>
    </recommendedName>
</protein>
<evidence type="ECO:0000256" key="1">
    <source>
        <dbReference type="SAM" id="Phobius"/>
    </source>
</evidence>
<dbReference type="PANTHER" id="PTHR33258">
    <property type="entry name" value="TRANSPOSASE INSL FOR INSERTION SEQUENCE ELEMENT IS186A-RELATED"/>
    <property type="match status" value="1"/>
</dbReference>
<evidence type="ECO:0000259" key="2">
    <source>
        <dbReference type="Pfam" id="PF01609"/>
    </source>
</evidence>
<dbReference type="GO" id="GO:0006313">
    <property type="term" value="P:DNA transposition"/>
    <property type="evidence" value="ECO:0007669"/>
    <property type="project" value="InterPro"/>
</dbReference>
<evidence type="ECO:0000313" key="4">
    <source>
        <dbReference type="Proteomes" id="UP000501421"/>
    </source>
</evidence>
<dbReference type="GO" id="GO:0003677">
    <property type="term" value="F:DNA binding"/>
    <property type="evidence" value="ECO:0007669"/>
    <property type="project" value="InterPro"/>
</dbReference>
<feature type="domain" description="Transposase IS4-like" evidence="2">
    <location>
        <begin position="12"/>
        <end position="71"/>
    </location>
</feature>
<dbReference type="GO" id="GO:0004803">
    <property type="term" value="F:transposase activity"/>
    <property type="evidence" value="ECO:0007669"/>
    <property type="project" value="InterPro"/>
</dbReference>
<name>A0A679FJD6_9BACL</name>
<dbReference type="InterPro" id="IPR002559">
    <property type="entry name" value="Transposase_11"/>
</dbReference>